<evidence type="ECO:0000256" key="5">
    <source>
        <dbReference type="RuleBase" id="RU364132"/>
    </source>
</evidence>
<dbReference type="EMBL" id="JALJOS010000003">
    <property type="protein sequence ID" value="KAK9841481.1"/>
    <property type="molecule type" value="Genomic_DNA"/>
</dbReference>
<feature type="region of interest" description="Disordered" evidence="6">
    <location>
        <begin position="226"/>
        <end position="388"/>
    </location>
</feature>
<evidence type="ECO:0000313" key="7">
    <source>
        <dbReference type="EMBL" id="KAK9841481.1"/>
    </source>
</evidence>
<sequence length="388" mass="42259">MEPLKVTAEQIGLHPGEEYEEDQLELDLGNLLAFDPEPVEAGGDIDGACLSLATKLTQTLISKLFKLPTEASDAGPLALLPPPSTLLPRAKPIPKPREPTKWEKFAKQKGIQKRKRSKLVFDEDNQEYRRRFGYKRAGDMSEVPIIEANKSNEGQEDPFAAQKKQKRERVKAQDKRQLENLKVTARAGGAAALPSTLRLAASLPEHGKGRPAKRKELHDDIKVASRQAGVATASMGKFDKRLKGEKAGERRLPGKQRKFAPVADPTGTERTIQTSMVDKMLRERADDVLDVGKAVGRMEAGRRETRRQEKQQHGDDGPSLIGTGMKKRGKMAGRSKHGRSADAPSSDRKGGSRGKVAGGASKKRMSQGSSLRKGRGGGGGSKRRGGKS</sequence>
<accession>A0AAW1S7L1</accession>
<dbReference type="GO" id="GO:0042254">
    <property type="term" value="P:ribosome biogenesis"/>
    <property type="evidence" value="ECO:0007669"/>
    <property type="project" value="UniProtKB-KW"/>
</dbReference>
<organism evidence="7 8">
    <name type="scientific">Apatococcus lobatus</name>
    <dbReference type="NCBI Taxonomy" id="904363"/>
    <lineage>
        <taxon>Eukaryota</taxon>
        <taxon>Viridiplantae</taxon>
        <taxon>Chlorophyta</taxon>
        <taxon>core chlorophytes</taxon>
        <taxon>Trebouxiophyceae</taxon>
        <taxon>Chlorellales</taxon>
        <taxon>Chlorellaceae</taxon>
        <taxon>Apatococcus</taxon>
    </lineage>
</organism>
<dbReference type="GO" id="GO:0005634">
    <property type="term" value="C:nucleus"/>
    <property type="evidence" value="ECO:0007669"/>
    <property type="project" value="UniProtKB-SubCell"/>
</dbReference>
<dbReference type="InterPro" id="IPR007023">
    <property type="entry name" value="Ribosom_reg"/>
</dbReference>
<evidence type="ECO:0000256" key="6">
    <source>
        <dbReference type="SAM" id="MobiDB-lite"/>
    </source>
</evidence>
<comment type="function">
    <text evidence="5">Involved in ribosomal large subunit assembly.</text>
</comment>
<dbReference type="Pfam" id="PF04939">
    <property type="entry name" value="RRS1"/>
    <property type="match status" value="1"/>
</dbReference>
<feature type="region of interest" description="Disordered" evidence="6">
    <location>
        <begin position="201"/>
        <end position="220"/>
    </location>
</feature>
<feature type="compositionally biased region" description="Basic and acidic residues" evidence="6">
    <location>
        <begin position="95"/>
        <end position="106"/>
    </location>
</feature>
<feature type="compositionally biased region" description="Basic and acidic residues" evidence="6">
    <location>
        <begin position="170"/>
        <end position="179"/>
    </location>
</feature>
<evidence type="ECO:0000256" key="3">
    <source>
        <dbReference type="ARBA" id="ARBA00022517"/>
    </source>
</evidence>
<protein>
    <recommendedName>
        <fullName evidence="5">Ribosome biogenesis regulatory protein</fullName>
    </recommendedName>
</protein>
<name>A0AAW1S7L1_9CHLO</name>
<feature type="compositionally biased region" description="Basic residues" evidence="6">
    <location>
        <begin position="325"/>
        <end position="338"/>
    </location>
</feature>
<feature type="region of interest" description="Disordered" evidence="6">
    <location>
        <begin position="147"/>
        <end position="195"/>
    </location>
</feature>
<evidence type="ECO:0000256" key="2">
    <source>
        <dbReference type="ARBA" id="ARBA00010077"/>
    </source>
</evidence>
<evidence type="ECO:0000256" key="1">
    <source>
        <dbReference type="ARBA" id="ARBA00004123"/>
    </source>
</evidence>
<feature type="compositionally biased region" description="Basic and acidic residues" evidence="6">
    <location>
        <begin position="237"/>
        <end position="252"/>
    </location>
</feature>
<proteinExistence type="inferred from homology"/>
<comment type="subcellular location">
    <subcellularLocation>
        <location evidence="1 5">Nucleus</location>
    </subcellularLocation>
</comment>
<evidence type="ECO:0000313" key="8">
    <source>
        <dbReference type="Proteomes" id="UP001438707"/>
    </source>
</evidence>
<evidence type="ECO:0000256" key="4">
    <source>
        <dbReference type="ARBA" id="ARBA00023242"/>
    </source>
</evidence>
<feature type="region of interest" description="Disordered" evidence="6">
    <location>
        <begin position="76"/>
        <end position="116"/>
    </location>
</feature>
<dbReference type="Proteomes" id="UP001438707">
    <property type="component" value="Unassembled WGS sequence"/>
</dbReference>
<comment type="similarity">
    <text evidence="2 5">Belongs to the RRS1 family.</text>
</comment>
<comment type="caution">
    <text evidence="7">The sequence shown here is derived from an EMBL/GenBank/DDBJ whole genome shotgun (WGS) entry which is preliminary data.</text>
</comment>
<dbReference type="AlphaFoldDB" id="A0AAW1S7L1"/>
<gene>
    <name evidence="7" type="ORF">WJX74_006605</name>
</gene>
<reference evidence="7 8" key="1">
    <citation type="journal article" date="2024" name="Nat. Commun.">
        <title>Phylogenomics reveals the evolutionary origins of lichenization in chlorophyte algae.</title>
        <authorList>
            <person name="Puginier C."/>
            <person name="Libourel C."/>
            <person name="Otte J."/>
            <person name="Skaloud P."/>
            <person name="Haon M."/>
            <person name="Grisel S."/>
            <person name="Petersen M."/>
            <person name="Berrin J.G."/>
            <person name="Delaux P.M."/>
            <person name="Dal Grande F."/>
            <person name="Keller J."/>
        </authorList>
    </citation>
    <scope>NUCLEOTIDE SEQUENCE [LARGE SCALE GENOMIC DNA]</scope>
    <source>
        <strain evidence="7 8">SAG 2145</strain>
    </source>
</reference>
<keyword evidence="8" id="KW-1185">Reference proteome</keyword>
<feature type="compositionally biased region" description="Basic and acidic residues" evidence="6">
    <location>
        <begin position="299"/>
        <end position="316"/>
    </location>
</feature>
<keyword evidence="3 5" id="KW-0690">Ribosome biogenesis</keyword>
<keyword evidence="4 5" id="KW-0539">Nucleus</keyword>